<gene>
    <name evidence="2" type="ORF">ANIA_09351</name>
</gene>
<evidence type="ECO:0000259" key="1">
    <source>
        <dbReference type="Pfam" id="PF13577"/>
    </source>
</evidence>
<dbReference type="RefSeq" id="XP_682620.1">
    <property type="nucleotide sequence ID" value="XM_677528.1"/>
</dbReference>
<dbReference type="OrthoDB" id="4456362at2759"/>
<dbReference type="eggNOG" id="ENOG502SVFZ">
    <property type="taxonomic scope" value="Eukaryota"/>
</dbReference>
<dbReference type="InParanoid" id="Q5AQS9"/>
<evidence type="ECO:0000313" key="2">
    <source>
        <dbReference type="EMBL" id="CBF87456.1"/>
    </source>
</evidence>
<name>Q5AQS9_EMENI</name>
<keyword evidence="3" id="KW-1185">Reference proteome</keyword>
<organism evidence="2 3">
    <name type="scientific">Emericella nidulans (strain FGSC A4 / ATCC 38163 / CBS 112.46 / NRRL 194 / M139)</name>
    <name type="common">Aspergillus nidulans</name>
    <dbReference type="NCBI Taxonomy" id="227321"/>
    <lineage>
        <taxon>Eukaryota</taxon>
        <taxon>Fungi</taxon>
        <taxon>Dikarya</taxon>
        <taxon>Ascomycota</taxon>
        <taxon>Pezizomycotina</taxon>
        <taxon>Eurotiomycetes</taxon>
        <taxon>Eurotiomycetidae</taxon>
        <taxon>Eurotiales</taxon>
        <taxon>Aspergillaceae</taxon>
        <taxon>Aspergillus</taxon>
        <taxon>Aspergillus subgen. Nidulantes</taxon>
    </lineage>
</organism>
<dbReference type="InterPro" id="IPR032710">
    <property type="entry name" value="NTF2-like_dom_sf"/>
</dbReference>
<sequence length="149" mass="16425">MSTKPTPVPPSLAETIRSRKSQYCRFADTQDFASWATVFSPSVTAQFCDPQGSVVIENGATYSFDNRDQLTIHVVGSGELHFVDGTDEQGISAIWPVIYHAASHGVSGGWSGTGGGHYYETWGVEDGEWVIKSLKFVRGYWRVQIFDQA</sequence>
<reference evidence="3" key="1">
    <citation type="journal article" date="2005" name="Nature">
        <title>Sequencing of Aspergillus nidulans and comparative analysis with A. fumigatus and A. oryzae.</title>
        <authorList>
            <person name="Galagan J.E."/>
            <person name="Calvo S.E."/>
            <person name="Cuomo C."/>
            <person name="Ma L.J."/>
            <person name="Wortman J.R."/>
            <person name="Batzoglou S."/>
            <person name="Lee S.I."/>
            <person name="Basturkmen M."/>
            <person name="Spevak C.C."/>
            <person name="Clutterbuck J."/>
            <person name="Kapitonov V."/>
            <person name="Jurka J."/>
            <person name="Scazzocchio C."/>
            <person name="Farman M."/>
            <person name="Butler J."/>
            <person name="Purcell S."/>
            <person name="Harris S."/>
            <person name="Braus G.H."/>
            <person name="Draht O."/>
            <person name="Busch S."/>
            <person name="D'Enfert C."/>
            <person name="Bouchier C."/>
            <person name="Goldman G.H."/>
            <person name="Bell-Pedersen D."/>
            <person name="Griffiths-Jones S."/>
            <person name="Doonan J.H."/>
            <person name="Yu J."/>
            <person name="Vienken K."/>
            <person name="Pain A."/>
            <person name="Freitag M."/>
            <person name="Selker E.U."/>
            <person name="Archer D.B."/>
            <person name="Penalva M.A."/>
            <person name="Oakley B.R."/>
            <person name="Momany M."/>
            <person name="Tanaka T."/>
            <person name="Kumagai T."/>
            <person name="Asai K."/>
            <person name="Machida M."/>
            <person name="Nierman W.C."/>
            <person name="Denning D.W."/>
            <person name="Caddick M."/>
            <person name="Hynes M."/>
            <person name="Paoletti M."/>
            <person name="Fischer R."/>
            <person name="Miller B."/>
            <person name="Dyer P."/>
            <person name="Sachs M.S."/>
            <person name="Osmani S.A."/>
            <person name="Birren B.W."/>
        </authorList>
    </citation>
    <scope>NUCLEOTIDE SEQUENCE [LARGE SCALE GENOMIC DNA]</scope>
    <source>
        <strain evidence="3">FGSC A4 / ATCC 38163 / CBS 112.46 / NRRL 194 / M139</strain>
    </source>
</reference>
<protein>
    <recommendedName>
        <fullName evidence="1">SnoaL-like domain-containing protein</fullName>
    </recommendedName>
</protein>
<dbReference type="EMBL" id="BN001308">
    <property type="protein sequence ID" value="CBF87456.1"/>
    <property type="molecule type" value="Genomic_DNA"/>
</dbReference>
<dbReference type="Proteomes" id="UP000000560">
    <property type="component" value="Chromosome VIII"/>
</dbReference>
<dbReference type="Gene3D" id="3.10.450.50">
    <property type="match status" value="1"/>
</dbReference>
<dbReference type="InterPro" id="IPR037401">
    <property type="entry name" value="SnoaL-like"/>
</dbReference>
<proteinExistence type="predicted"/>
<dbReference type="OMA" id="SQKLRYC"/>
<dbReference type="AlphaFoldDB" id="Q5AQS9"/>
<accession>C8VR56</accession>
<feature type="domain" description="SnoaL-like" evidence="1">
    <location>
        <begin position="14"/>
        <end position="134"/>
    </location>
</feature>
<dbReference type="GeneID" id="2867916"/>
<accession>Q5AQS9</accession>
<dbReference type="KEGG" id="ani:ANIA_09351"/>
<evidence type="ECO:0000313" key="3">
    <source>
        <dbReference type="Proteomes" id="UP000000560"/>
    </source>
</evidence>
<dbReference type="HOGENOM" id="CLU_106738_11_0_1"/>
<reference evidence="3" key="2">
    <citation type="journal article" date="2009" name="Fungal Genet. Biol.">
        <title>The 2008 update of the Aspergillus nidulans genome annotation: a community effort.</title>
        <authorList>
            <person name="Wortman J.R."/>
            <person name="Gilsenan J.M."/>
            <person name="Joardar V."/>
            <person name="Deegan J."/>
            <person name="Clutterbuck J."/>
            <person name="Andersen M.R."/>
            <person name="Archer D."/>
            <person name="Bencina M."/>
            <person name="Braus G."/>
            <person name="Coutinho P."/>
            <person name="von Dohren H."/>
            <person name="Doonan J."/>
            <person name="Driessen A.J."/>
            <person name="Durek P."/>
            <person name="Espeso E."/>
            <person name="Fekete E."/>
            <person name="Flipphi M."/>
            <person name="Estrada C.G."/>
            <person name="Geysens S."/>
            <person name="Goldman G."/>
            <person name="de Groot P.W."/>
            <person name="Hansen K."/>
            <person name="Harris S.D."/>
            <person name="Heinekamp T."/>
            <person name="Helmstaedt K."/>
            <person name="Henrissat B."/>
            <person name="Hofmann G."/>
            <person name="Homan T."/>
            <person name="Horio T."/>
            <person name="Horiuchi H."/>
            <person name="James S."/>
            <person name="Jones M."/>
            <person name="Karaffa L."/>
            <person name="Karanyi Z."/>
            <person name="Kato M."/>
            <person name="Keller N."/>
            <person name="Kelly D.E."/>
            <person name="Kiel J.A."/>
            <person name="Kim J.M."/>
            <person name="van der Klei I.J."/>
            <person name="Klis F.M."/>
            <person name="Kovalchuk A."/>
            <person name="Krasevec N."/>
            <person name="Kubicek C.P."/>
            <person name="Liu B."/>
            <person name="Maccabe A."/>
            <person name="Meyer V."/>
            <person name="Mirabito P."/>
            <person name="Miskei M."/>
            <person name="Mos M."/>
            <person name="Mullins J."/>
            <person name="Nelson D.R."/>
            <person name="Nielsen J."/>
            <person name="Oakley B.R."/>
            <person name="Osmani S.A."/>
            <person name="Pakula T."/>
            <person name="Paszewski A."/>
            <person name="Paulsen I."/>
            <person name="Pilsyk S."/>
            <person name="Pocsi I."/>
            <person name="Punt P.J."/>
            <person name="Ram A.F."/>
            <person name="Ren Q."/>
            <person name="Robellet X."/>
            <person name="Robson G."/>
            <person name="Seiboth B."/>
            <person name="van Solingen P."/>
            <person name="Specht T."/>
            <person name="Sun J."/>
            <person name="Taheri-Talesh N."/>
            <person name="Takeshita N."/>
            <person name="Ussery D."/>
            <person name="vanKuyk P.A."/>
            <person name="Visser H."/>
            <person name="van de Vondervoort P.J."/>
            <person name="de Vries R.P."/>
            <person name="Walton J."/>
            <person name="Xiang X."/>
            <person name="Xiong Y."/>
            <person name="Zeng A.P."/>
            <person name="Brandt B.W."/>
            <person name="Cornell M.J."/>
            <person name="van den Hondel C.A."/>
            <person name="Visser J."/>
            <person name="Oliver S.G."/>
            <person name="Turner G."/>
        </authorList>
    </citation>
    <scope>GENOME REANNOTATION</scope>
    <source>
        <strain evidence="3">FGSC A4 / ATCC 38163 / CBS 112.46 / NRRL 194 / M139</strain>
    </source>
</reference>
<dbReference type="Pfam" id="PF13577">
    <property type="entry name" value="SnoaL_4"/>
    <property type="match status" value="1"/>
</dbReference>
<dbReference type="STRING" id="227321.Q5AQS9"/>
<dbReference type="SUPFAM" id="SSF54427">
    <property type="entry name" value="NTF2-like"/>
    <property type="match status" value="1"/>
</dbReference>